<comment type="subcellular location">
    <subcellularLocation>
        <location evidence="10">Cell membrane</location>
        <topology evidence="10">Multi-pass membrane protein</topology>
    </subcellularLocation>
</comment>
<dbReference type="SMART" id="SM01207">
    <property type="entry name" value="G3P_acyltransf"/>
    <property type="match status" value="1"/>
</dbReference>
<accession>A0A0Z8IZ94</accession>
<evidence type="ECO:0000256" key="10">
    <source>
        <dbReference type="HAMAP-Rule" id="MF_01043"/>
    </source>
</evidence>
<dbReference type="Pfam" id="PF02660">
    <property type="entry name" value="G3P_acyltransf"/>
    <property type="match status" value="1"/>
</dbReference>
<keyword evidence="4 10" id="KW-0812">Transmembrane</keyword>
<feature type="transmembrane region" description="Helical" evidence="10">
    <location>
        <begin position="61"/>
        <end position="83"/>
    </location>
</feature>
<comment type="similarity">
    <text evidence="10">Belongs to the PlsY family.</text>
</comment>
<dbReference type="GO" id="GO:0008654">
    <property type="term" value="P:phospholipid biosynthetic process"/>
    <property type="evidence" value="ECO:0007669"/>
    <property type="project" value="UniProtKB-UniRule"/>
</dbReference>
<evidence type="ECO:0000256" key="1">
    <source>
        <dbReference type="ARBA" id="ARBA00022475"/>
    </source>
</evidence>
<reference evidence="11 12" key="1">
    <citation type="submission" date="2016-02" db="EMBL/GenBank/DDBJ databases">
        <authorList>
            <consortium name="Pathogen Informatics"/>
        </authorList>
    </citation>
    <scope>NUCLEOTIDE SEQUENCE [LARGE SCALE GENOMIC DNA]</scope>
    <source>
        <strain evidence="11 12">LSS78</strain>
    </source>
</reference>
<dbReference type="AlphaFoldDB" id="A0A0Z8IZ94"/>
<comment type="subunit">
    <text evidence="10">Probably interacts with PlsX.</text>
</comment>
<feature type="transmembrane region" description="Helical" evidence="10">
    <location>
        <begin position="121"/>
        <end position="144"/>
    </location>
</feature>
<dbReference type="UniPathway" id="UPA00085"/>
<keyword evidence="6 10" id="KW-0443">Lipid metabolism</keyword>
<dbReference type="EMBL" id="FIIB01000004">
    <property type="protein sequence ID" value="CYV44308.1"/>
    <property type="molecule type" value="Genomic_DNA"/>
</dbReference>
<gene>
    <name evidence="10 11" type="primary">plsY</name>
    <name evidence="11" type="ORF">ERS132440_00638</name>
</gene>
<dbReference type="PANTHER" id="PTHR30309">
    <property type="entry name" value="INNER MEMBRANE PROTEIN YGIH"/>
    <property type="match status" value="1"/>
</dbReference>
<keyword evidence="7 10" id="KW-0472">Membrane</keyword>
<evidence type="ECO:0000256" key="8">
    <source>
        <dbReference type="ARBA" id="ARBA00023209"/>
    </source>
</evidence>
<dbReference type="PANTHER" id="PTHR30309:SF0">
    <property type="entry name" value="GLYCEROL-3-PHOSPHATE ACYLTRANSFERASE-RELATED"/>
    <property type="match status" value="1"/>
</dbReference>
<dbReference type="InterPro" id="IPR003811">
    <property type="entry name" value="G3P_acylTferase_PlsY"/>
</dbReference>
<dbReference type="GO" id="GO:0005886">
    <property type="term" value="C:plasma membrane"/>
    <property type="evidence" value="ECO:0007669"/>
    <property type="project" value="UniProtKB-SubCell"/>
</dbReference>
<feature type="transmembrane region" description="Helical" evidence="10">
    <location>
        <begin position="90"/>
        <end position="109"/>
    </location>
</feature>
<evidence type="ECO:0000256" key="5">
    <source>
        <dbReference type="ARBA" id="ARBA00022989"/>
    </source>
</evidence>
<evidence type="ECO:0000256" key="6">
    <source>
        <dbReference type="ARBA" id="ARBA00023098"/>
    </source>
</evidence>
<keyword evidence="9 10" id="KW-1208">Phospholipid metabolism</keyword>
<feature type="transmembrane region" description="Helical" evidence="10">
    <location>
        <begin position="151"/>
        <end position="171"/>
    </location>
</feature>
<organism evidence="11 12">
    <name type="scientific">Streptococcus suis</name>
    <dbReference type="NCBI Taxonomy" id="1307"/>
    <lineage>
        <taxon>Bacteria</taxon>
        <taxon>Bacillati</taxon>
        <taxon>Bacillota</taxon>
        <taxon>Bacilli</taxon>
        <taxon>Lactobacillales</taxon>
        <taxon>Streptococcaceae</taxon>
        <taxon>Streptococcus</taxon>
    </lineage>
</organism>
<dbReference type="EC" id="2.3.1.275" evidence="10"/>
<keyword evidence="11" id="KW-0012">Acyltransferase</keyword>
<dbReference type="NCBIfam" id="TIGR00023">
    <property type="entry name" value="glycerol-3-phosphate 1-O-acyltransferase PlsY"/>
    <property type="match status" value="1"/>
</dbReference>
<dbReference type="GO" id="GO:0043772">
    <property type="term" value="F:acyl-phosphate glycerol-3-phosphate acyltransferase activity"/>
    <property type="evidence" value="ECO:0007669"/>
    <property type="project" value="UniProtKB-UniRule"/>
</dbReference>
<feature type="transmembrane region" description="Helical" evidence="10">
    <location>
        <begin position="177"/>
        <end position="194"/>
    </location>
</feature>
<name>A0A0Z8IZ94_STRSU</name>
<keyword evidence="5 10" id="KW-1133">Transmembrane helix</keyword>
<keyword evidence="8 10" id="KW-0594">Phospholipid biosynthesis</keyword>
<evidence type="ECO:0000256" key="4">
    <source>
        <dbReference type="ARBA" id="ARBA00022692"/>
    </source>
</evidence>
<keyword evidence="1 10" id="KW-1003">Cell membrane</keyword>
<evidence type="ECO:0000256" key="7">
    <source>
        <dbReference type="ARBA" id="ARBA00023136"/>
    </source>
</evidence>
<evidence type="ECO:0000313" key="12">
    <source>
        <dbReference type="Proteomes" id="UP000074356"/>
    </source>
</evidence>
<comment type="pathway">
    <text evidence="10">Lipid metabolism; phospholipid metabolism.</text>
</comment>
<feature type="transmembrane region" description="Helical" evidence="10">
    <location>
        <begin position="12"/>
        <end position="31"/>
    </location>
</feature>
<proteinExistence type="inferred from homology"/>
<keyword evidence="3 10" id="KW-0808">Transferase</keyword>
<keyword evidence="2 10" id="KW-0444">Lipid biosynthesis</keyword>
<evidence type="ECO:0000256" key="2">
    <source>
        <dbReference type="ARBA" id="ARBA00022516"/>
    </source>
</evidence>
<comment type="catalytic activity">
    <reaction evidence="10">
        <text>an acyl phosphate + sn-glycerol 3-phosphate = a 1-acyl-sn-glycero-3-phosphate + phosphate</text>
        <dbReference type="Rhea" id="RHEA:34075"/>
        <dbReference type="ChEBI" id="CHEBI:43474"/>
        <dbReference type="ChEBI" id="CHEBI:57597"/>
        <dbReference type="ChEBI" id="CHEBI:57970"/>
        <dbReference type="ChEBI" id="CHEBI:59918"/>
        <dbReference type="EC" id="2.3.1.275"/>
    </reaction>
</comment>
<evidence type="ECO:0000313" key="11">
    <source>
        <dbReference type="EMBL" id="CYV44308.1"/>
    </source>
</evidence>
<evidence type="ECO:0000256" key="9">
    <source>
        <dbReference type="ARBA" id="ARBA00023264"/>
    </source>
</evidence>
<sequence>MKICYNENMLVNLILLFIAYLLGSIPSGLWISQTFFNINIREHGSGNTGTTNTFRILGPKAGTIVFVIDFLKGTLAALLPLFFHAQGISPIVFGLLAVLGHTFPIFAQFKGGKAVATSAGMLLGVAPAFCLYLVIIFVTSLCLTSMVSFSSVLAAALAILGALLFPAIGIILPSYDWLFTVIIVFLGSFVIIRHKENIQRILKKEENLVPFGLNLTKQKKRV</sequence>
<dbReference type="HAMAP" id="MF_01043">
    <property type="entry name" value="PlsY"/>
    <property type="match status" value="1"/>
</dbReference>
<dbReference type="Proteomes" id="UP000074356">
    <property type="component" value="Unassembled WGS sequence"/>
</dbReference>
<comment type="function">
    <text evidence="10">Catalyzes the transfer of an acyl group from acyl-phosphate (acyl-PO(4)) to glycerol-3-phosphate (G3P) to form lysophosphatidic acid (LPA). This enzyme utilizes acyl-phosphate as fatty acyl donor, but not acyl-CoA or acyl-ACP.</text>
</comment>
<evidence type="ECO:0000256" key="3">
    <source>
        <dbReference type="ARBA" id="ARBA00022679"/>
    </source>
</evidence>
<protein>
    <recommendedName>
        <fullName evidence="10">Glycerol-3-phosphate acyltransferase</fullName>
    </recommendedName>
    <alternativeName>
        <fullName evidence="10">Acyl-PO4 G3P acyltransferase</fullName>
    </alternativeName>
    <alternativeName>
        <fullName evidence="10">Acyl-phosphate--glycerol-3-phosphate acyltransferase</fullName>
    </alternativeName>
    <alternativeName>
        <fullName evidence="10">G3P acyltransferase</fullName>
        <shortName evidence="10">GPAT</shortName>
        <ecNumber evidence="10">2.3.1.275</ecNumber>
    </alternativeName>
    <alternativeName>
        <fullName evidence="10">Lysophosphatidic acid synthase</fullName>
        <shortName evidence="10">LPA synthase</shortName>
    </alternativeName>
</protein>